<comment type="caution">
    <text evidence="8">The sequence shown here is derived from an EMBL/GenBank/DDBJ whole genome shotgun (WGS) entry which is preliminary data.</text>
</comment>
<feature type="transmembrane region" description="Helical" evidence="7">
    <location>
        <begin position="160"/>
        <end position="183"/>
    </location>
</feature>
<reference evidence="8 9" key="1">
    <citation type="submission" date="2018-11" db="EMBL/GenBank/DDBJ databases">
        <title>Genome sequencing and analysis.</title>
        <authorList>
            <person name="Huang Y.-T."/>
        </authorList>
    </citation>
    <scope>NUCLEOTIDE SEQUENCE [LARGE SCALE GENOMIC DNA]</scope>
    <source>
        <strain evidence="8 9">SHIN</strain>
    </source>
</reference>
<proteinExistence type="predicted"/>
<evidence type="ECO:0000256" key="4">
    <source>
        <dbReference type="ARBA" id="ARBA00022692"/>
    </source>
</evidence>
<keyword evidence="3" id="KW-1003">Cell membrane</keyword>
<sequence>MMAAPARRGLSAALRETVSDLAPFPGRMATAWRVAAVCALVAGIAMMFNIPESAISCYLVIFLMKADGAENLVVAIAATLAITLLIALMIPIIQWTVESASLRIVIMIAVSFAFIFLGAASKLGEGGSIVALIIAFILTLVNEVPVNGVISIALRYAWEMAILPMLVIAVFSLYFGGWSVWLLRQELRDRLLLAREALLNGPSPLVTDKLAEGNDVESKRAMLVKILHQTSQQNAAQIKADIPASYQLLFAVSAVPQVASVESRQSIAGEIDAMVDALDRGEPLPPPGFAENDLPCGPFKAIRQALNTLAGQQEPSYKKGAGERFFAADAFTNPAYQRFALKTTLAAILCYMFYAAINWQGIHTAMVTCYVASLGTAGDTLHKLALRIAGCLIGAVIGVASIIFLMPQMESVGGLMLLVFFVALLAAWVAGGSEKLSYAGVQIGLAFTLTVLQGFGPTTDMDTARDRILGVLVGNLAVYLVSTLIWPAPVVTVIRQHLAQAARKIAQIAACPAATRMEMITTAAEVEQLLGEVRYCFYLLPFEPLRLRPSEAMEKTFESLSDQLASLNKDVYFCEGEADDSARRLEALALGIEQAAFNEIGLFNTSQAAEGLTRDPGGNQIGTRLERLEALVAGERA</sequence>
<dbReference type="PANTHER" id="PTHR30509">
    <property type="entry name" value="P-HYDROXYBENZOIC ACID EFFLUX PUMP SUBUNIT-RELATED"/>
    <property type="match status" value="1"/>
</dbReference>
<evidence type="ECO:0000256" key="6">
    <source>
        <dbReference type="ARBA" id="ARBA00023136"/>
    </source>
</evidence>
<feature type="transmembrane region" description="Helical" evidence="7">
    <location>
        <begin position="72"/>
        <end position="94"/>
    </location>
</feature>
<dbReference type="PANTHER" id="PTHR30509:SF9">
    <property type="entry name" value="MULTIDRUG RESISTANCE PROTEIN MDTO"/>
    <property type="match status" value="1"/>
</dbReference>
<feature type="transmembrane region" description="Helical" evidence="7">
    <location>
        <begin position="384"/>
        <end position="405"/>
    </location>
</feature>
<gene>
    <name evidence="8" type="ORF">EHE22_22035</name>
</gene>
<protein>
    <submittedName>
        <fullName evidence="8">FUSC family protein</fullName>
    </submittedName>
</protein>
<dbReference type="EMBL" id="PKQI01000004">
    <property type="protein sequence ID" value="NNV23088.1"/>
    <property type="molecule type" value="Genomic_DNA"/>
</dbReference>
<feature type="transmembrane region" description="Helical" evidence="7">
    <location>
        <begin position="339"/>
        <end position="357"/>
    </location>
</feature>
<dbReference type="Proteomes" id="UP000526233">
    <property type="component" value="Unassembled WGS sequence"/>
</dbReference>
<dbReference type="RefSeq" id="WP_171380314.1">
    <property type="nucleotide sequence ID" value="NZ_JBLZNL010000005.1"/>
</dbReference>
<feature type="transmembrane region" description="Helical" evidence="7">
    <location>
        <begin position="31"/>
        <end position="51"/>
    </location>
</feature>
<organism evidence="8 9">
    <name type="scientific">Brucella pseudogrignonensis</name>
    <dbReference type="NCBI Taxonomy" id="419475"/>
    <lineage>
        <taxon>Bacteria</taxon>
        <taxon>Pseudomonadati</taxon>
        <taxon>Pseudomonadota</taxon>
        <taxon>Alphaproteobacteria</taxon>
        <taxon>Hyphomicrobiales</taxon>
        <taxon>Brucellaceae</taxon>
        <taxon>Brucella/Ochrobactrum group</taxon>
        <taxon>Brucella</taxon>
    </lineage>
</organism>
<dbReference type="GO" id="GO:0005886">
    <property type="term" value="C:plasma membrane"/>
    <property type="evidence" value="ECO:0007669"/>
    <property type="project" value="UniProtKB-SubCell"/>
</dbReference>
<evidence type="ECO:0000313" key="8">
    <source>
        <dbReference type="EMBL" id="NNV23088.1"/>
    </source>
</evidence>
<keyword evidence="5 7" id="KW-1133">Transmembrane helix</keyword>
<evidence type="ECO:0000313" key="9">
    <source>
        <dbReference type="Proteomes" id="UP000526233"/>
    </source>
</evidence>
<evidence type="ECO:0000256" key="5">
    <source>
        <dbReference type="ARBA" id="ARBA00022989"/>
    </source>
</evidence>
<comment type="subcellular location">
    <subcellularLocation>
        <location evidence="1">Cell membrane</location>
        <topology evidence="1">Multi-pass membrane protein</topology>
    </subcellularLocation>
</comment>
<keyword evidence="4 7" id="KW-0812">Transmembrane</keyword>
<evidence type="ECO:0000256" key="2">
    <source>
        <dbReference type="ARBA" id="ARBA00022448"/>
    </source>
</evidence>
<dbReference type="GO" id="GO:0022857">
    <property type="term" value="F:transmembrane transporter activity"/>
    <property type="evidence" value="ECO:0007669"/>
    <property type="project" value="InterPro"/>
</dbReference>
<feature type="transmembrane region" description="Helical" evidence="7">
    <location>
        <begin position="129"/>
        <end position="154"/>
    </location>
</feature>
<feature type="transmembrane region" description="Helical" evidence="7">
    <location>
        <begin position="412"/>
        <end position="430"/>
    </location>
</feature>
<dbReference type="InterPro" id="IPR006726">
    <property type="entry name" value="PHBA_efflux_AaeB/fusaric-R"/>
</dbReference>
<feature type="transmembrane region" description="Helical" evidence="7">
    <location>
        <begin position="100"/>
        <end position="117"/>
    </location>
</feature>
<keyword evidence="2" id="KW-0813">Transport</keyword>
<feature type="transmembrane region" description="Helical" evidence="7">
    <location>
        <begin position="436"/>
        <end position="456"/>
    </location>
</feature>
<keyword evidence="6 7" id="KW-0472">Membrane</keyword>
<accession>A0A7Y3T8Y6</accession>
<dbReference type="Pfam" id="PF04632">
    <property type="entry name" value="FUSC"/>
    <property type="match status" value="1"/>
</dbReference>
<dbReference type="AlphaFoldDB" id="A0A7Y3T8Y6"/>
<name>A0A7Y3T8Y6_9HYPH</name>
<evidence type="ECO:0000256" key="7">
    <source>
        <dbReference type="SAM" id="Phobius"/>
    </source>
</evidence>
<evidence type="ECO:0000256" key="1">
    <source>
        <dbReference type="ARBA" id="ARBA00004651"/>
    </source>
</evidence>
<feature type="transmembrane region" description="Helical" evidence="7">
    <location>
        <begin position="468"/>
        <end position="488"/>
    </location>
</feature>
<evidence type="ECO:0000256" key="3">
    <source>
        <dbReference type="ARBA" id="ARBA00022475"/>
    </source>
</evidence>